<evidence type="ECO:0000313" key="3">
    <source>
        <dbReference type="EnsemblPlants" id="AUR62042692-RA:cds"/>
    </source>
</evidence>
<dbReference type="PANTHER" id="PTHR33018:SF34">
    <property type="entry name" value="OS02G0472350 PROTEIN"/>
    <property type="match status" value="1"/>
</dbReference>
<dbReference type="Gramene" id="AUR62042692-RA">
    <property type="protein sequence ID" value="AUR62042692-RA:cds"/>
    <property type="gene ID" value="AUR62042692"/>
</dbReference>
<reference evidence="3" key="1">
    <citation type="journal article" date="2017" name="Nature">
        <title>The genome of Chenopodium quinoa.</title>
        <authorList>
            <person name="Jarvis D.E."/>
            <person name="Ho Y.S."/>
            <person name="Lightfoot D.J."/>
            <person name="Schmoeckel S.M."/>
            <person name="Li B."/>
            <person name="Borm T.J.A."/>
            <person name="Ohyanagi H."/>
            <person name="Mineta K."/>
            <person name="Michell C.T."/>
            <person name="Saber N."/>
            <person name="Kharbatia N.M."/>
            <person name="Rupper R.R."/>
            <person name="Sharp A.R."/>
            <person name="Dally N."/>
            <person name="Boughton B.A."/>
            <person name="Woo Y.H."/>
            <person name="Gao G."/>
            <person name="Schijlen E.G.W.M."/>
            <person name="Guo X."/>
            <person name="Momin A.A."/>
            <person name="Negrao S."/>
            <person name="Al-Babili S."/>
            <person name="Gehring C."/>
            <person name="Roessner U."/>
            <person name="Jung C."/>
            <person name="Murphy K."/>
            <person name="Arold S.T."/>
            <person name="Gojobori T."/>
            <person name="van der Linden C.G."/>
            <person name="van Loo E.N."/>
            <person name="Jellen E.N."/>
            <person name="Maughan P.J."/>
            <person name="Tester M."/>
        </authorList>
    </citation>
    <scope>NUCLEOTIDE SEQUENCE [LARGE SCALE GENOMIC DNA]</scope>
    <source>
        <strain evidence="3">cv. PI 614886</strain>
    </source>
</reference>
<organism evidence="3 4">
    <name type="scientific">Chenopodium quinoa</name>
    <name type="common">Quinoa</name>
    <dbReference type="NCBI Taxonomy" id="63459"/>
    <lineage>
        <taxon>Eukaryota</taxon>
        <taxon>Viridiplantae</taxon>
        <taxon>Streptophyta</taxon>
        <taxon>Embryophyta</taxon>
        <taxon>Tracheophyta</taxon>
        <taxon>Spermatophyta</taxon>
        <taxon>Magnoliopsida</taxon>
        <taxon>eudicotyledons</taxon>
        <taxon>Gunneridae</taxon>
        <taxon>Pentapetalae</taxon>
        <taxon>Caryophyllales</taxon>
        <taxon>Chenopodiaceae</taxon>
        <taxon>Chenopodioideae</taxon>
        <taxon>Atripliceae</taxon>
        <taxon>Chenopodium</taxon>
    </lineage>
</organism>
<sequence>MVGKAIQSGTKIRLAWHPIKIIPVGEHKSHFSTYIGVVAHSLEAQAQRGEFVYNGRDDILARALNKCEHGGSVWAVGSGITNKEYFGFDKPTAPSQLYAKIGMMQSEMGTMKNNQNLLLSFIMSCLNQEQLKSFMAIFGQSNVGQFGSLGGLVGQFGNDGSQPGTGGQSSSGGQSGHGQQVGSSGQTSFGGQSGFGFGGQAEFSGFGGLDGNRLGFTQLNNFVDHGMLNIPLTQLLTRGVERQQSEGHQLLESQFQDAANVSREKINQPDHILLNNHDDNSTDLSLKHSNITFPESDCQLAIEDGDKGHVIVAKGKVYQEKAGEVIRNHIRSLPPGHRRVSIVENIVPNAPLPCPNEELIFVFQAKKSYTSWPIHLILPVKADVYLEKDVTTPFP</sequence>
<dbReference type="PANTHER" id="PTHR33018">
    <property type="entry name" value="OS10G0338966 PROTEIN-RELATED"/>
    <property type="match status" value="1"/>
</dbReference>
<dbReference type="InterPro" id="IPR058352">
    <property type="entry name" value="DUF8039"/>
</dbReference>
<proteinExistence type="predicted"/>
<dbReference type="Proteomes" id="UP000596660">
    <property type="component" value="Unplaced"/>
</dbReference>
<evidence type="ECO:0000259" key="2">
    <source>
        <dbReference type="Pfam" id="PF26133"/>
    </source>
</evidence>
<feature type="compositionally biased region" description="Gly residues" evidence="1">
    <location>
        <begin position="163"/>
        <end position="176"/>
    </location>
</feature>
<feature type="domain" description="DUF8039" evidence="2">
    <location>
        <begin position="295"/>
        <end position="377"/>
    </location>
</feature>
<reference evidence="3" key="2">
    <citation type="submission" date="2021-03" db="UniProtKB">
        <authorList>
            <consortium name="EnsemblPlants"/>
        </authorList>
    </citation>
    <scope>IDENTIFICATION</scope>
</reference>
<dbReference type="AlphaFoldDB" id="A0A803N9Q8"/>
<keyword evidence="4" id="KW-1185">Reference proteome</keyword>
<accession>A0A803N9Q8</accession>
<evidence type="ECO:0000313" key="4">
    <source>
        <dbReference type="Proteomes" id="UP000596660"/>
    </source>
</evidence>
<evidence type="ECO:0000256" key="1">
    <source>
        <dbReference type="SAM" id="MobiDB-lite"/>
    </source>
</evidence>
<protein>
    <recommendedName>
        <fullName evidence="2">DUF8039 domain-containing protein</fullName>
    </recommendedName>
</protein>
<feature type="compositionally biased region" description="Low complexity" evidence="1">
    <location>
        <begin position="177"/>
        <end position="189"/>
    </location>
</feature>
<dbReference type="Pfam" id="PF26133">
    <property type="entry name" value="DUF8039"/>
    <property type="match status" value="1"/>
</dbReference>
<name>A0A803N9Q8_CHEQI</name>
<dbReference type="EnsemblPlants" id="AUR62042692-RA">
    <property type="protein sequence ID" value="AUR62042692-RA:cds"/>
    <property type="gene ID" value="AUR62042692"/>
</dbReference>
<feature type="region of interest" description="Disordered" evidence="1">
    <location>
        <begin position="157"/>
        <end position="189"/>
    </location>
</feature>